<gene>
    <name evidence="2" type="ORF">FisN_12Hh089</name>
</gene>
<evidence type="ECO:0000313" key="2">
    <source>
        <dbReference type="EMBL" id="GAX28543.1"/>
    </source>
</evidence>
<accession>A0A1Z5KQF4</accession>
<keyword evidence="1" id="KW-0732">Signal</keyword>
<sequence length="706" mass="74996">MNILLRFFVASLLLSASCDAKSNDKKKKNKDKKKPQDISLALECASDDDCQADSQYCSGGLCQEFGFCRSLSDCLNPSNEYNSILCLGYTDCVDNQCTTICGPDICPGGEPSVRCAASPCSVSTCISPTTCVDYYCGGCNALFFDPKGDLACGSVDGSVEPTPPEDERTEDVPQPLGTCSSDDDCTDQFCAGGICQDHGTCRDLVDCLNPSNEYNTILCVGYIDCVDNQCTRQCSDSECPEDQPLAECEFPPCIATTCMAPAMCVDYVCGGCHALCFDPAGDVPGFMIDGSTPEPSLLELPESETALCEFDSDCNPTDQYCSQGECRNFGSCSSDFDCYNPSNMYSTVFCTGPVLCQEGSCGRVCGGECPENGGDPVPCGEASCDPKECGDEARCVLNDCDECSPLYFDPAGRQVCGPDDSTGVSPEQTCSSDDDCVDQFCAGGVCRDHGTCRDLTDCLNPSNEYSTVRCVGYIDCVDNQCIRECSNSDCPKGEPFTECEFPPCIATTCLAPSVCVDYYCGGCNAICIDPAGNAPGFPTLPVEDPDTPVSDGTCDSDADCSDGEYCAAGTCLEFGLCSEDVDCFNPSNMFPMLDCIGYVKCSRKGTCRTICGSSCPNNAPLVRCFEAPCEANPCEEDYVSCVDNYCGACNSIFFNAAGKEVCASTDVPEDTGSDCSKKMACPTDGSWFSRSTCAVKKAFKKARCAV</sequence>
<dbReference type="EMBL" id="BDSP01000276">
    <property type="protein sequence ID" value="GAX28543.1"/>
    <property type="molecule type" value="Genomic_DNA"/>
</dbReference>
<name>A0A1Z5KQF4_FISSO</name>
<feature type="signal peptide" evidence="1">
    <location>
        <begin position="1"/>
        <end position="20"/>
    </location>
</feature>
<evidence type="ECO:0000313" key="3">
    <source>
        <dbReference type="Proteomes" id="UP000198406"/>
    </source>
</evidence>
<keyword evidence="3" id="KW-1185">Reference proteome</keyword>
<proteinExistence type="predicted"/>
<dbReference type="OrthoDB" id="4405280at2759"/>
<evidence type="ECO:0008006" key="4">
    <source>
        <dbReference type="Google" id="ProtNLM"/>
    </source>
</evidence>
<dbReference type="PROSITE" id="PS51257">
    <property type="entry name" value="PROKAR_LIPOPROTEIN"/>
    <property type="match status" value="1"/>
</dbReference>
<reference evidence="2 3" key="1">
    <citation type="journal article" date="2015" name="Plant Cell">
        <title>Oil accumulation by the oleaginous diatom Fistulifera solaris as revealed by the genome and transcriptome.</title>
        <authorList>
            <person name="Tanaka T."/>
            <person name="Maeda Y."/>
            <person name="Veluchamy A."/>
            <person name="Tanaka M."/>
            <person name="Abida H."/>
            <person name="Marechal E."/>
            <person name="Bowler C."/>
            <person name="Muto M."/>
            <person name="Sunaga Y."/>
            <person name="Tanaka M."/>
            <person name="Yoshino T."/>
            <person name="Taniguchi T."/>
            <person name="Fukuda Y."/>
            <person name="Nemoto M."/>
            <person name="Matsumoto M."/>
            <person name="Wong P.S."/>
            <person name="Aburatani S."/>
            <person name="Fujibuchi W."/>
        </authorList>
    </citation>
    <scope>NUCLEOTIDE SEQUENCE [LARGE SCALE GENOMIC DNA]</scope>
    <source>
        <strain evidence="2 3">JPCC DA0580</strain>
    </source>
</reference>
<dbReference type="AlphaFoldDB" id="A0A1Z5KQF4"/>
<evidence type="ECO:0000256" key="1">
    <source>
        <dbReference type="SAM" id="SignalP"/>
    </source>
</evidence>
<organism evidence="2 3">
    <name type="scientific">Fistulifera solaris</name>
    <name type="common">Oleaginous diatom</name>
    <dbReference type="NCBI Taxonomy" id="1519565"/>
    <lineage>
        <taxon>Eukaryota</taxon>
        <taxon>Sar</taxon>
        <taxon>Stramenopiles</taxon>
        <taxon>Ochrophyta</taxon>
        <taxon>Bacillariophyta</taxon>
        <taxon>Bacillariophyceae</taxon>
        <taxon>Bacillariophycidae</taxon>
        <taxon>Naviculales</taxon>
        <taxon>Naviculaceae</taxon>
        <taxon>Fistulifera</taxon>
    </lineage>
</organism>
<protein>
    <recommendedName>
        <fullName evidence="4">Disintegrin domain-containing protein</fullName>
    </recommendedName>
</protein>
<comment type="caution">
    <text evidence="2">The sequence shown here is derived from an EMBL/GenBank/DDBJ whole genome shotgun (WGS) entry which is preliminary data.</text>
</comment>
<dbReference type="InParanoid" id="A0A1Z5KQF4"/>
<dbReference type="Proteomes" id="UP000198406">
    <property type="component" value="Unassembled WGS sequence"/>
</dbReference>
<feature type="chain" id="PRO_5012125308" description="Disintegrin domain-containing protein" evidence="1">
    <location>
        <begin position="21"/>
        <end position="706"/>
    </location>
</feature>